<dbReference type="CDD" id="cd00303">
    <property type="entry name" value="retropepsin_like"/>
    <property type="match status" value="1"/>
</dbReference>
<gene>
    <name evidence="2" type="ORF">MERR_LOCUS2222</name>
</gene>
<feature type="region of interest" description="Disordered" evidence="1">
    <location>
        <begin position="1"/>
        <end position="43"/>
    </location>
</feature>
<proteinExistence type="predicted"/>
<evidence type="ECO:0000313" key="3">
    <source>
        <dbReference type="Proteomes" id="UP000467841"/>
    </source>
</evidence>
<organism evidence="2 3">
    <name type="scientific">Microthlaspi erraticum</name>
    <dbReference type="NCBI Taxonomy" id="1685480"/>
    <lineage>
        <taxon>Eukaryota</taxon>
        <taxon>Viridiplantae</taxon>
        <taxon>Streptophyta</taxon>
        <taxon>Embryophyta</taxon>
        <taxon>Tracheophyta</taxon>
        <taxon>Spermatophyta</taxon>
        <taxon>Magnoliopsida</taxon>
        <taxon>eudicotyledons</taxon>
        <taxon>Gunneridae</taxon>
        <taxon>Pentapetalae</taxon>
        <taxon>rosids</taxon>
        <taxon>malvids</taxon>
        <taxon>Brassicales</taxon>
        <taxon>Brassicaceae</taxon>
        <taxon>Coluteocarpeae</taxon>
        <taxon>Microthlaspi</taxon>
    </lineage>
</organism>
<dbReference type="Proteomes" id="UP000467841">
    <property type="component" value="Unassembled WGS sequence"/>
</dbReference>
<comment type="caution">
    <text evidence="2">The sequence shown here is derived from an EMBL/GenBank/DDBJ whole genome shotgun (WGS) entry which is preliminary data.</text>
</comment>
<keyword evidence="3" id="KW-1185">Reference proteome</keyword>
<evidence type="ECO:0000313" key="2">
    <source>
        <dbReference type="EMBL" id="CAA7014987.1"/>
    </source>
</evidence>
<evidence type="ECO:0008006" key="4">
    <source>
        <dbReference type="Google" id="ProtNLM"/>
    </source>
</evidence>
<dbReference type="Gene3D" id="2.40.70.10">
    <property type="entry name" value="Acid Proteases"/>
    <property type="match status" value="1"/>
</dbReference>
<evidence type="ECO:0000256" key="1">
    <source>
        <dbReference type="SAM" id="MobiDB-lite"/>
    </source>
</evidence>
<accession>A0A6D2HH85</accession>
<dbReference type="CDD" id="cd01647">
    <property type="entry name" value="RT_LTR"/>
    <property type="match status" value="1"/>
</dbReference>
<feature type="compositionally biased region" description="Basic and acidic residues" evidence="1">
    <location>
        <begin position="165"/>
        <end position="176"/>
    </location>
</feature>
<feature type="compositionally biased region" description="Polar residues" evidence="1">
    <location>
        <begin position="1"/>
        <end position="25"/>
    </location>
</feature>
<dbReference type="InterPro" id="IPR021109">
    <property type="entry name" value="Peptidase_aspartic_dom_sf"/>
</dbReference>
<dbReference type="InterPro" id="IPR053134">
    <property type="entry name" value="RNA-dir_DNA_polymerase"/>
</dbReference>
<feature type="region of interest" description="Disordered" evidence="1">
    <location>
        <begin position="161"/>
        <end position="183"/>
    </location>
</feature>
<dbReference type="PANTHER" id="PTHR24559">
    <property type="entry name" value="TRANSPOSON TY3-I GAG-POL POLYPROTEIN"/>
    <property type="match status" value="1"/>
</dbReference>
<dbReference type="InterPro" id="IPR043502">
    <property type="entry name" value="DNA/RNA_pol_sf"/>
</dbReference>
<dbReference type="PANTHER" id="PTHR24559:SF444">
    <property type="entry name" value="REVERSE TRANSCRIPTASE DOMAIN-CONTAINING PROTEIN"/>
    <property type="match status" value="1"/>
</dbReference>
<sequence length="713" mass="81853">MSYRSTNVENPQDQVYPPQANTSGQGKMYPTKPRDGYNKNYQGGYQKNTSVPPGFEAKQGPQNLESSRCFSNYFRDSLPETWISTSDSLRSMGELTSRTTTFRLRLKLSQVESISLNTKAEQLPHPERKVNFRDPHQSMRTLRNKRRRFQLKLKPAPVIEEEPPVQEKEKAPEEVQKKKKAPAFVPPPYKPQLPFPVRFKKQQLEKARALFDKQIKEIDITMPFLDACMLIPPYQKFLKDAVTEREKRFRAWSFFLRNVVQSSLGKWLGRSVSVMPLTVAKRLGFEKYQKCDVSLVLADRSVRIPVGMLEDLPVRVGNVEIPTDFVILEMDEEPKDPLILGRPFLATAGAIIDVQRGKIELNFGDDFKLSFDIKRSMKKPTIDGQLFWVETLDQLADEYLEELATEDQLQLTLTEKAEEKSYFNTESLEYARLLDSHRGTVPNDVVEEIIGRSVRVEEIHKVEAEHDLEQPSDDDWSELKAPKVDLKTLPDGLRYAFLGPNSTYPVIVNQELTPPQLTSLLNELRKFRRAIGYSLEDIKGISPELCTHRIHLDNESKGSIEHQRRLNPNLKEVVKKEILKLLDAGVIYPISDSTWVSPVHCVPKKGGITVVKNEKDEMIPTRTITGHRMCIDYRKLNAATRKDHFPLPFIDQMLERLANHPFYCFLDGYSGFFQIPIHPNDQEKTPSHVPMELLPINVCPLDCVTLRRLSKGA</sequence>
<dbReference type="Gene3D" id="3.10.10.10">
    <property type="entry name" value="HIV Type 1 Reverse Transcriptase, subunit A, domain 1"/>
    <property type="match status" value="1"/>
</dbReference>
<dbReference type="EMBL" id="CACVBM020000135">
    <property type="protein sequence ID" value="CAA7014987.1"/>
    <property type="molecule type" value="Genomic_DNA"/>
</dbReference>
<dbReference type="AlphaFoldDB" id="A0A6D2HH85"/>
<reference evidence="2" key="1">
    <citation type="submission" date="2020-01" db="EMBL/GenBank/DDBJ databases">
        <authorList>
            <person name="Mishra B."/>
        </authorList>
    </citation>
    <scope>NUCLEOTIDE SEQUENCE [LARGE SCALE GENOMIC DNA]</scope>
</reference>
<name>A0A6D2HH85_9BRAS</name>
<protein>
    <recommendedName>
        <fullName evidence="4">Reverse transcriptase domain-containing protein</fullName>
    </recommendedName>
</protein>
<dbReference type="SUPFAM" id="SSF56672">
    <property type="entry name" value="DNA/RNA polymerases"/>
    <property type="match status" value="1"/>
</dbReference>
<dbReference type="OrthoDB" id="1424255at2759"/>